<protein>
    <submittedName>
        <fullName evidence="1">Uncharacterized protein</fullName>
    </submittedName>
</protein>
<name>A0AAU9JAP7_9CILI</name>
<dbReference type="AlphaFoldDB" id="A0AAU9JAP7"/>
<gene>
    <name evidence="1" type="ORF">BSTOLATCC_MIC22158</name>
</gene>
<organism evidence="1 2">
    <name type="scientific">Blepharisma stoltei</name>
    <dbReference type="NCBI Taxonomy" id="1481888"/>
    <lineage>
        <taxon>Eukaryota</taxon>
        <taxon>Sar</taxon>
        <taxon>Alveolata</taxon>
        <taxon>Ciliophora</taxon>
        <taxon>Postciliodesmatophora</taxon>
        <taxon>Heterotrichea</taxon>
        <taxon>Heterotrichida</taxon>
        <taxon>Blepharismidae</taxon>
        <taxon>Blepharisma</taxon>
    </lineage>
</organism>
<accession>A0AAU9JAP7</accession>
<reference evidence="1" key="1">
    <citation type="submission" date="2021-09" db="EMBL/GenBank/DDBJ databases">
        <authorList>
            <consortium name="AG Swart"/>
            <person name="Singh M."/>
            <person name="Singh A."/>
            <person name="Seah K."/>
            <person name="Emmerich C."/>
        </authorList>
    </citation>
    <scope>NUCLEOTIDE SEQUENCE</scope>
    <source>
        <strain evidence="1">ATCC30299</strain>
    </source>
</reference>
<evidence type="ECO:0000313" key="1">
    <source>
        <dbReference type="EMBL" id="CAG9318793.1"/>
    </source>
</evidence>
<dbReference type="Proteomes" id="UP001162131">
    <property type="component" value="Unassembled WGS sequence"/>
</dbReference>
<proteinExistence type="predicted"/>
<sequence>MGNECCSKRARMDDLEPNEKCLTDYDINIISQTSSRTKELDIMLGIENGLLCKNSNFDRGEKNQNTQWKIKNAFK</sequence>
<keyword evidence="2" id="KW-1185">Reference proteome</keyword>
<dbReference type="EMBL" id="CAJZBQ010000021">
    <property type="protein sequence ID" value="CAG9318793.1"/>
    <property type="molecule type" value="Genomic_DNA"/>
</dbReference>
<comment type="caution">
    <text evidence="1">The sequence shown here is derived from an EMBL/GenBank/DDBJ whole genome shotgun (WGS) entry which is preliminary data.</text>
</comment>
<evidence type="ECO:0000313" key="2">
    <source>
        <dbReference type="Proteomes" id="UP001162131"/>
    </source>
</evidence>